<dbReference type="GO" id="GO:0016740">
    <property type="term" value="F:transferase activity"/>
    <property type="evidence" value="ECO:0007669"/>
    <property type="project" value="UniProtKB-KW"/>
</dbReference>
<reference evidence="1 2" key="1">
    <citation type="submission" date="2019-08" db="EMBL/GenBank/DDBJ databases">
        <authorList>
            <person name="Seo Y.L."/>
        </authorList>
    </citation>
    <scope>NUCLEOTIDE SEQUENCE [LARGE SCALE GENOMIC DNA]</scope>
    <source>
        <strain evidence="1 2">MaA-C15</strain>
    </source>
</reference>
<proteinExistence type="predicted"/>
<dbReference type="Pfam" id="PF14907">
    <property type="entry name" value="NTP_transf_5"/>
    <property type="match status" value="1"/>
</dbReference>
<dbReference type="RefSeq" id="WP_148916126.1">
    <property type="nucleotide sequence ID" value="NZ_VSZS01000066.1"/>
</dbReference>
<keyword evidence="2" id="KW-1185">Reference proteome</keyword>
<reference evidence="1 2" key="2">
    <citation type="submission" date="2019-09" db="EMBL/GenBank/DDBJ databases">
        <title>Mesorhizobium sp. MaA-C15 isolated from Microcystis aeruginosa.</title>
        <authorList>
            <person name="Jeong S.E."/>
            <person name="Jin H.M."/>
            <person name="Jeon C.O."/>
        </authorList>
    </citation>
    <scope>NUCLEOTIDE SEQUENCE [LARGE SCALE GENOMIC DNA]</scope>
    <source>
        <strain evidence="1 2">MaA-C15</strain>
    </source>
</reference>
<accession>A0A5D4GVR3</accession>
<evidence type="ECO:0000313" key="2">
    <source>
        <dbReference type="Proteomes" id="UP000323258"/>
    </source>
</evidence>
<sequence length="397" mass="44002">MQETGVAMRETSEGLAMPATCVRAAAAPDFRQRLPATEGELAGEIALVRAALARFLKLQHDGIAEPISQERELLTLVRLNKIGNVLRFERDDFVSNDAWSRTGGFLDAYRRKTNAINSATLSATLHAAAGLREEKVDFVLFKGPLQQKELYGNYYAKPSGDVDILVHPGDFASARACLMRHGYGVERRANSLWWSHFLGEQHMVRDGGAAGVIDLHHRLQQPGMPRPRDSALFMARAATIDLAGTALPFLDPADTVLLSSISIAKAFFNREPCASHVCDLHAGLRRMDTDGRQALVARARDEGLHGTLMLGVRTCWSLLGVWHDGLSGQSGEVLPATGDDELRLMILAPWLNAIDWPKRRDILWNLCDRRYRRFMVEAAWAASSEVGRRLWAERGNA</sequence>
<keyword evidence="1" id="KW-0808">Transferase</keyword>
<organism evidence="1 2">
    <name type="scientific">Neoaquamicrobium microcysteis</name>
    <dbReference type="NCBI Taxonomy" id="2682781"/>
    <lineage>
        <taxon>Bacteria</taxon>
        <taxon>Pseudomonadati</taxon>
        <taxon>Pseudomonadota</taxon>
        <taxon>Alphaproteobacteria</taxon>
        <taxon>Hyphomicrobiales</taxon>
        <taxon>Phyllobacteriaceae</taxon>
        <taxon>Neoaquamicrobium</taxon>
    </lineage>
</organism>
<dbReference type="EMBL" id="VSZS01000066">
    <property type="protein sequence ID" value="TYR30590.1"/>
    <property type="molecule type" value="Genomic_DNA"/>
</dbReference>
<evidence type="ECO:0000313" key="1">
    <source>
        <dbReference type="EMBL" id="TYR30590.1"/>
    </source>
</evidence>
<dbReference type="InterPro" id="IPR039498">
    <property type="entry name" value="NTP_transf_5"/>
</dbReference>
<dbReference type="Proteomes" id="UP000323258">
    <property type="component" value="Unassembled WGS sequence"/>
</dbReference>
<gene>
    <name evidence="1" type="ORF">FY036_17920</name>
</gene>
<comment type="caution">
    <text evidence="1">The sequence shown here is derived from an EMBL/GenBank/DDBJ whole genome shotgun (WGS) entry which is preliminary data.</text>
</comment>
<dbReference type="OrthoDB" id="8093269at2"/>
<name>A0A5D4GVR3_9HYPH</name>
<dbReference type="AlphaFoldDB" id="A0A5D4GVR3"/>
<protein>
    <submittedName>
        <fullName evidence="1">Nucleotidyltransferase family protein</fullName>
    </submittedName>
</protein>